<protein>
    <submittedName>
        <fullName evidence="2">Uncharacterized protein DUF3108</fullName>
    </submittedName>
</protein>
<dbReference type="InterPro" id="IPR021457">
    <property type="entry name" value="DUF3108"/>
</dbReference>
<evidence type="ECO:0000256" key="1">
    <source>
        <dbReference type="SAM" id="SignalP"/>
    </source>
</evidence>
<dbReference type="EMBL" id="QAAD01000033">
    <property type="protein sequence ID" value="PTN04243.1"/>
    <property type="molecule type" value="Genomic_DNA"/>
</dbReference>
<dbReference type="Proteomes" id="UP000243525">
    <property type="component" value="Unassembled WGS sequence"/>
</dbReference>
<feature type="chain" id="PRO_5015605504" evidence="1">
    <location>
        <begin position="20"/>
        <end position="240"/>
    </location>
</feature>
<reference evidence="2 3" key="1">
    <citation type="submission" date="2018-04" db="EMBL/GenBank/DDBJ databases">
        <title>Genomic Encyclopedia of Archaeal and Bacterial Type Strains, Phase II (KMG-II): from individual species to whole genera.</title>
        <authorList>
            <person name="Goeker M."/>
        </authorList>
    </citation>
    <scope>NUCLEOTIDE SEQUENCE [LARGE SCALE GENOMIC DNA]</scope>
    <source>
        <strain evidence="2 3">DSM 28823</strain>
    </source>
</reference>
<gene>
    <name evidence="2" type="ORF">C8N47_1338</name>
</gene>
<name>A0A2T5BX03_9BACT</name>
<sequence length="240" mass="27859">MKNYLILFFAFVMAGSAMQAQPIEKLEYHLKYSFIKGGEAFILISDTSYQGMPARHYYLRGQTVGLADALYNVDDVYETILNPQTVRPYLHIRNIKERKYRFYNETRFFDNDSIFSQRSGGKTVPPNMLDILSVFGYLRQNQLLESLKVGDTFTLPVYHADKYFMMETKFLGIEKVKTKIGNKECYVISPWIDEGKLLKRSDGLKFYITKDEDKIPVILELDLNLGAVRAELVSYFKVSQ</sequence>
<comment type="caution">
    <text evidence="2">The sequence shown here is derived from an EMBL/GenBank/DDBJ whole genome shotgun (WGS) entry which is preliminary data.</text>
</comment>
<keyword evidence="3" id="KW-1185">Reference proteome</keyword>
<evidence type="ECO:0000313" key="2">
    <source>
        <dbReference type="EMBL" id="PTN04243.1"/>
    </source>
</evidence>
<dbReference type="Pfam" id="PF11306">
    <property type="entry name" value="DUF3108"/>
    <property type="match status" value="1"/>
</dbReference>
<feature type="signal peptide" evidence="1">
    <location>
        <begin position="1"/>
        <end position="19"/>
    </location>
</feature>
<dbReference type="AlphaFoldDB" id="A0A2T5BX03"/>
<dbReference type="RefSeq" id="WP_107823913.1">
    <property type="nucleotide sequence ID" value="NZ_OY782574.1"/>
</dbReference>
<evidence type="ECO:0000313" key="3">
    <source>
        <dbReference type="Proteomes" id="UP000243525"/>
    </source>
</evidence>
<accession>A0A2T5BX03</accession>
<organism evidence="2 3">
    <name type="scientific">Mangrovibacterium marinum</name>
    <dbReference type="NCBI Taxonomy" id="1639118"/>
    <lineage>
        <taxon>Bacteria</taxon>
        <taxon>Pseudomonadati</taxon>
        <taxon>Bacteroidota</taxon>
        <taxon>Bacteroidia</taxon>
        <taxon>Marinilabiliales</taxon>
        <taxon>Prolixibacteraceae</taxon>
        <taxon>Mangrovibacterium</taxon>
    </lineage>
</organism>
<dbReference type="OrthoDB" id="9808473at2"/>
<proteinExistence type="predicted"/>
<keyword evidence="1" id="KW-0732">Signal</keyword>